<name>A0A1H1K0P7_9BURK</name>
<evidence type="ECO:0000313" key="2">
    <source>
        <dbReference type="Proteomes" id="UP000199365"/>
    </source>
</evidence>
<dbReference type="RefSeq" id="WP_279613333.1">
    <property type="nucleotide sequence ID" value="NZ_FNKX01000002.1"/>
</dbReference>
<sequence>MKPFSLIEFSNSHSHASIPNHAHFRLVPVGMLSVLRNLFGARR</sequence>
<keyword evidence="2" id="KW-1185">Reference proteome</keyword>
<dbReference type="AlphaFoldDB" id="A0A1H1K0P7"/>
<proteinExistence type="predicted"/>
<reference evidence="2" key="1">
    <citation type="submission" date="2016-10" db="EMBL/GenBank/DDBJ databases">
        <authorList>
            <person name="Varghese N."/>
            <person name="Submissions S."/>
        </authorList>
    </citation>
    <scope>NUCLEOTIDE SEQUENCE [LARGE SCALE GENOMIC DNA]</scope>
    <source>
        <strain evidence="2">DUS833</strain>
    </source>
</reference>
<evidence type="ECO:0000313" key="1">
    <source>
        <dbReference type="EMBL" id="SDR55794.1"/>
    </source>
</evidence>
<gene>
    <name evidence="1" type="ORF">SAMN05445850_6174</name>
</gene>
<protein>
    <submittedName>
        <fullName evidence="1">Uncharacterized protein</fullName>
    </submittedName>
</protein>
<dbReference type="Proteomes" id="UP000199365">
    <property type="component" value="Unassembled WGS sequence"/>
</dbReference>
<organism evidence="1 2">
    <name type="scientific">Paraburkholderia tuberum</name>
    <dbReference type="NCBI Taxonomy" id="157910"/>
    <lineage>
        <taxon>Bacteria</taxon>
        <taxon>Pseudomonadati</taxon>
        <taxon>Pseudomonadota</taxon>
        <taxon>Betaproteobacteria</taxon>
        <taxon>Burkholderiales</taxon>
        <taxon>Burkholderiaceae</taxon>
        <taxon>Paraburkholderia</taxon>
    </lineage>
</organism>
<accession>A0A1H1K0P7</accession>
<dbReference type="EMBL" id="FNKX01000002">
    <property type="protein sequence ID" value="SDR55794.1"/>
    <property type="molecule type" value="Genomic_DNA"/>
</dbReference>